<comment type="caution">
    <text evidence="5">The sequence shown here is derived from an EMBL/GenBank/DDBJ whole genome shotgun (WGS) entry which is preliminary data.</text>
</comment>
<dbReference type="EMBL" id="JBHSMU010000004">
    <property type="protein sequence ID" value="MFC5458939.1"/>
    <property type="molecule type" value="Genomic_DNA"/>
</dbReference>
<dbReference type="Proteomes" id="UP001596050">
    <property type="component" value="Unassembled WGS sequence"/>
</dbReference>
<evidence type="ECO:0000259" key="4">
    <source>
        <dbReference type="Pfam" id="PF13356"/>
    </source>
</evidence>
<dbReference type="Gene3D" id="1.10.150.130">
    <property type="match status" value="1"/>
</dbReference>
<keyword evidence="3" id="KW-0238">DNA-binding</keyword>
<dbReference type="Gene3D" id="3.30.160.390">
    <property type="entry name" value="Integrase, DNA-binding domain"/>
    <property type="match status" value="1"/>
</dbReference>
<dbReference type="InterPro" id="IPR010998">
    <property type="entry name" value="Integrase_recombinase_N"/>
</dbReference>
<keyword evidence="2" id="KW-0229">DNA integration</keyword>
<sequence>MPKRVPPLTQLQIKAAKPKEKPYKLADGGGLYVEVMPAGGKLWRMKYRQPDGKENRLSFGSYPDVSLVDARARRDATRQLLAEGKDPGRVRTERVSHQQAIAANTFEKLAREWHRTMLGQWQPQTAHDILHRFELDIFPKFRDLLGHRDQAAGCP</sequence>
<name>A0ABW0KZS1_9BURK</name>
<dbReference type="Pfam" id="PF13356">
    <property type="entry name" value="Arm-DNA-bind_3"/>
    <property type="match status" value="1"/>
</dbReference>
<evidence type="ECO:0000313" key="6">
    <source>
        <dbReference type="Proteomes" id="UP001596050"/>
    </source>
</evidence>
<evidence type="ECO:0000256" key="3">
    <source>
        <dbReference type="ARBA" id="ARBA00023125"/>
    </source>
</evidence>
<gene>
    <name evidence="5" type="ORF">ACFPN5_03835</name>
</gene>
<reference evidence="6" key="1">
    <citation type="journal article" date="2019" name="Int. J. Syst. Evol. Microbiol.">
        <title>The Global Catalogue of Microorganisms (GCM) 10K type strain sequencing project: providing services to taxonomists for standard genome sequencing and annotation.</title>
        <authorList>
            <consortium name="The Broad Institute Genomics Platform"/>
            <consortium name="The Broad Institute Genome Sequencing Center for Infectious Disease"/>
            <person name="Wu L."/>
            <person name="Ma J."/>
        </authorList>
    </citation>
    <scope>NUCLEOTIDE SEQUENCE [LARGE SCALE GENOMIC DNA]</scope>
    <source>
        <strain evidence="6">KACC 12649</strain>
    </source>
</reference>
<dbReference type="InterPro" id="IPR038488">
    <property type="entry name" value="Integrase_DNA-bd_sf"/>
</dbReference>
<comment type="similarity">
    <text evidence="1">Belongs to the 'phage' integrase family.</text>
</comment>
<evidence type="ECO:0000256" key="1">
    <source>
        <dbReference type="ARBA" id="ARBA00008857"/>
    </source>
</evidence>
<dbReference type="PANTHER" id="PTHR30629">
    <property type="entry name" value="PROPHAGE INTEGRASE"/>
    <property type="match status" value="1"/>
</dbReference>
<feature type="domain" description="Integrase DNA-binding" evidence="4">
    <location>
        <begin position="8"/>
        <end position="93"/>
    </location>
</feature>
<dbReference type="InterPro" id="IPR050808">
    <property type="entry name" value="Phage_Integrase"/>
</dbReference>
<evidence type="ECO:0000256" key="2">
    <source>
        <dbReference type="ARBA" id="ARBA00022908"/>
    </source>
</evidence>
<organism evidence="5 6">
    <name type="scientific">Massilia niabensis</name>
    <dbReference type="NCBI Taxonomy" id="544910"/>
    <lineage>
        <taxon>Bacteria</taxon>
        <taxon>Pseudomonadati</taxon>
        <taxon>Pseudomonadota</taxon>
        <taxon>Betaproteobacteria</taxon>
        <taxon>Burkholderiales</taxon>
        <taxon>Oxalobacteraceae</taxon>
        <taxon>Telluria group</taxon>
        <taxon>Massilia</taxon>
    </lineage>
</organism>
<keyword evidence="6" id="KW-1185">Reference proteome</keyword>
<accession>A0ABW0KZS1</accession>
<evidence type="ECO:0000313" key="5">
    <source>
        <dbReference type="EMBL" id="MFC5458939.1"/>
    </source>
</evidence>
<dbReference type="InterPro" id="IPR025166">
    <property type="entry name" value="Integrase_DNA_bind_dom"/>
</dbReference>
<dbReference type="RefSeq" id="WP_379780281.1">
    <property type="nucleotide sequence ID" value="NZ_JBHSMU010000004.1"/>
</dbReference>
<protein>
    <submittedName>
        <fullName evidence="5">Tyrosine-type recombinase/integrase</fullName>
    </submittedName>
</protein>
<proteinExistence type="inferred from homology"/>
<dbReference type="PANTHER" id="PTHR30629:SF2">
    <property type="entry name" value="PROPHAGE INTEGRASE INTS-RELATED"/>
    <property type="match status" value="1"/>
</dbReference>